<keyword evidence="3 12" id="KW-0732">Signal</keyword>
<dbReference type="EC" id="3.4.21.84" evidence="10"/>
<dbReference type="InterPro" id="IPR043504">
    <property type="entry name" value="Peptidase_S1_PA_chymotrypsin"/>
</dbReference>
<dbReference type="SMR" id="B4NFI2"/>
<dbReference type="PROSITE" id="PS00135">
    <property type="entry name" value="TRYPSIN_SER"/>
    <property type="match status" value="1"/>
</dbReference>
<keyword evidence="6 11" id="KW-0720">Serine protease</keyword>
<dbReference type="eggNOG" id="KOG3627">
    <property type="taxonomic scope" value="Eukaryota"/>
</dbReference>
<name>B4NFI2_DROWI</name>
<gene>
    <name evidence="14" type="primary">Dwil\GK22647</name>
    <name evidence="14" type="ORF">Dwil_GK22647</name>
</gene>
<evidence type="ECO:0000256" key="11">
    <source>
        <dbReference type="RuleBase" id="RU363034"/>
    </source>
</evidence>
<evidence type="ECO:0000313" key="15">
    <source>
        <dbReference type="Proteomes" id="UP000007798"/>
    </source>
</evidence>
<dbReference type="SUPFAM" id="SSF50494">
    <property type="entry name" value="Trypsin-like serine proteases"/>
    <property type="match status" value="1"/>
</dbReference>
<keyword evidence="1" id="KW-0768">Sushi</keyword>
<evidence type="ECO:0000256" key="7">
    <source>
        <dbReference type="ARBA" id="ARBA00023157"/>
    </source>
</evidence>
<evidence type="ECO:0000256" key="5">
    <source>
        <dbReference type="ARBA" id="ARBA00022820"/>
    </source>
</evidence>
<protein>
    <recommendedName>
        <fullName evidence="10">limulus clotting factor C</fullName>
        <ecNumber evidence="10">3.4.21.84</ecNumber>
    </recommendedName>
</protein>
<dbReference type="InterPro" id="IPR001254">
    <property type="entry name" value="Trypsin_dom"/>
</dbReference>
<evidence type="ECO:0000256" key="3">
    <source>
        <dbReference type="ARBA" id="ARBA00022729"/>
    </source>
</evidence>
<keyword evidence="4 11" id="KW-0378">Hydrolase</keyword>
<dbReference type="InterPro" id="IPR009003">
    <property type="entry name" value="Peptidase_S1_PA"/>
</dbReference>
<dbReference type="HOGENOM" id="CLU_006842_0_3_1"/>
<feature type="domain" description="Peptidase S1" evidence="13">
    <location>
        <begin position="57"/>
        <end position="307"/>
    </location>
</feature>
<dbReference type="PANTHER" id="PTHR24256">
    <property type="entry name" value="TRYPTASE-RELATED"/>
    <property type="match status" value="1"/>
</dbReference>
<dbReference type="EMBL" id="CH964251">
    <property type="protein sequence ID" value="EDW83049.2"/>
    <property type="molecule type" value="Genomic_DNA"/>
</dbReference>
<dbReference type="GO" id="GO:0004252">
    <property type="term" value="F:serine-type endopeptidase activity"/>
    <property type="evidence" value="ECO:0007669"/>
    <property type="project" value="InterPro"/>
</dbReference>
<organism evidence="14 15">
    <name type="scientific">Drosophila willistoni</name>
    <name type="common">Fruit fly</name>
    <dbReference type="NCBI Taxonomy" id="7260"/>
    <lineage>
        <taxon>Eukaryota</taxon>
        <taxon>Metazoa</taxon>
        <taxon>Ecdysozoa</taxon>
        <taxon>Arthropoda</taxon>
        <taxon>Hexapoda</taxon>
        <taxon>Insecta</taxon>
        <taxon>Pterygota</taxon>
        <taxon>Neoptera</taxon>
        <taxon>Endopterygota</taxon>
        <taxon>Diptera</taxon>
        <taxon>Brachycera</taxon>
        <taxon>Muscomorpha</taxon>
        <taxon>Ephydroidea</taxon>
        <taxon>Drosophilidae</taxon>
        <taxon>Drosophila</taxon>
        <taxon>Sophophora</taxon>
    </lineage>
</organism>
<dbReference type="Proteomes" id="UP000007798">
    <property type="component" value="Unassembled WGS sequence"/>
</dbReference>
<evidence type="ECO:0000256" key="10">
    <source>
        <dbReference type="ARBA" id="ARBA00066707"/>
    </source>
</evidence>
<keyword evidence="5" id="KW-0353">Hemolymph clotting</keyword>
<dbReference type="InParanoid" id="B4NFI2"/>
<dbReference type="Pfam" id="PF00089">
    <property type="entry name" value="Trypsin"/>
    <property type="match status" value="1"/>
</dbReference>
<dbReference type="PRINTS" id="PR00722">
    <property type="entry name" value="CHYMOTRYPSIN"/>
</dbReference>
<dbReference type="GO" id="GO:0042381">
    <property type="term" value="P:hemolymph coagulation"/>
    <property type="evidence" value="ECO:0007669"/>
    <property type="project" value="UniProtKB-KW"/>
</dbReference>
<reference evidence="14 15" key="1">
    <citation type="journal article" date="2007" name="Nature">
        <title>Evolution of genes and genomes on the Drosophila phylogeny.</title>
        <authorList>
            <consortium name="Drosophila 12 Genomes Consortium"/>
            <person name="Clark A.G."/>
            <person name="Eisen M.B."/>
            <person name="Smith D.R."/>
            <person name="Bergman C.M."/>
            <person name="Oliver B."/>
            <person name="Markow T.A."/>
            <person name="Kaufman T.C."/>
            <person name="Kellis M."/>
            <person name="Gelbart W."/>
            <person name="Iyer V.N."/>
            <person name="Pollard D.A."/>
            <person name="Sackton T.B."/>
            <person name="Larracuente A.M."/>
            <person name="Singh N.D."/>
            <person name="Abad J.P."/>
            <person name="Abt D.N."/>
            <person name="Adryan B."/>
            <person name="Aguade M."/>
            <person name="Akashi H."/>
            <person name="Anderson W.W."/>
            <person name="Aquadro C.F."/>
            <person name="Ardell D.H."/>
            <person name="Arguello R."/>
            <person name="Artieri C.G."/>
            <person name="Barbash D.A."/>
            <person name="Barker D."/>
            <person name="Barsanti P."/>
            <person name="Batterham P."/>
            <person name="Batzoglou S."/>
            <person name="Begun D."/>
            <person name="Bhutkar A."/>
            <person name="Blanco E."/>
            <person name="Bosak S.A."/>
            <person name="Bradley R.K."/>
            <person name="Brand A.D."/>
            <person name="Brent M.R."/>
            <person name="Brooks A.N."/>
            <person name="Brown R.H."/>
            <person name="Butlin R.K."/>
            <person name="Caggese C."/>
            <person name="Calvi B.R."/>
            <person name="Bernardo de Carvalho A."/>
            <person name="Caspi A."/>
            <person name="Castrezana S."/>
            <person name="Celniker S.E."/>
            <person name="Chang J.L."/>
            <person name="Chapple C."/>
            <person name="Chatterji S."/>
            <person name="Chinwalla A."/>
            <person name="Civetta A."/>
            <person name="Clifton S.W."/>
            <person name="Comeron J.M."/>
            <person name="Costello J.C."/>
            <person name="Coyne J.A."/>
            <person name="Daub J."/>
            <person name="David R.G."/>
            <person name="Delcher A.L."/>
            <person name="Delehaunty K."/>
            <person name="Do C.B."/>
            <person name="Ebling H."/>
            <person name="Edwards K."/>
            <person name="Eickbush T."/>
            <person name="Evans J.D."/>
            <person name="Filipski A."/>
            <person name="Findeiss S."/>
            <person name="Freyhult E."/>
            <person name="Fulton L."/>
            <person name="Fulton R."/>
            <person name="Garcia A.C."/>
            <person name="Gardiner A."/>
            <person name="Garfield D.A."/>
            <person name="Garvin B.E."/>
            <person name="Gibson G."/>
            <person name="Gilbert D."/>
            <person name="Gnerre S."/>
            <person name="Godfrey J."/>
            <person name="Good R."/>
            <person name="Gotea V."/>
            <person name="Gravely B."/>
            <person name="Greenberg A.J."/>
            <person name="Griffiths-Jones S."/>
            <person name="Gross S."/>
            <person name="Guigo R."/>
            <person name="Gustafson E.A."/>
            <person name="Haerty W."/>
            <person name="Hahn M.W."/>
            <person name="Halligan D.L."/>
            <person name="Halpern A.L."/>
            <person name="Halter G.M."/>
            <person name="Han M.V."/>
            <person name="Heger A."/>
            <person name="Hillier L."/>
            <person name="Hinrichs A.S."/>
            <person name="Holmes I."/>
            <person name="Hoskins R.A."/>
            <person name="Hubisz M.J."/>
            <person name="Hultmark D."/>
            <person name="Huntley M.A."/>
            <person name="Jaffe D.B."/>
            <person name="Jagadeeshan S."/>
            <person name="Jeck W.R."/>
            <person name="Johnson J."/>
            <person name="Jones C.D."/>
            <person name="Jordan W.C."/>
            <person name="Karpen G.H."/>
            <person name="Kataoka E."/>
            <person name="Keightley P.D."/>
            <person name="Kheradpour P."/>
            <person name="Kirkness E.F."/>
            <person name="Koerich L.B."/>
            <person name="Kristiansen K."/>
            <person name="Kudrna D."/>
            <person name="Kulathinal R.J."/>
            <person name="Kumar S."/>
            <person name="Kwok R."/>
            <person name="Lander E."/>
            <person name="Langley C.H."/>
            <person name="Lapoint R."/>
            <person name="Lazzaro B.P."/>
            <person name="Lee S.J."/>
            <person name="Levesque L."/>
            <person name="Li R."/>
            <person name="Lin C.F."/>
            <person name="Lin M.F."/>
            <person name="Lindblad-Toh K."/>
            <person name="Llopart A."/>
            <person name="Long M."/>
            <person name="Low L."/>
            <person name="Lozovsky E."/>
            <person name="Lu J."/>
            <person name="Luo M."/>
            <person name="Machado C.A."/>
            <person name="Makalowski W."/>
            <person name="Marzo M."/>
            <person name="Matsuda M."/>
            <person name="Matzkin L."/>
            <person name="McAllister B."/>
            <person name="McBride C.S."/>
            <person name="McKernan B."/>
            <person name="McKernan K."/>
            <person name="Mendez-Lago M."/>
            <person name="Minx P."/>
            <person name="Mollenhauer M.U."/>
            <person name="Montooth K."/>
            <person name="Mount S.M."/>
            <person name="Mu X."/>
            <person name="Myers E."/>
            <person name="Negre B."/>
            <person name="Newfeld S."/>
            <person name="Nielsen R."/>
            <person name="Noor M.A."/>
            <person name="O'Grady P."/>
            <person name="Pachter L."/>
            <person name="Papaceit M."/>
            <person name="Parisi M.J."/>
            <person name="Parisi M."/>
            <person name="Parts L."/>
            <person name="Pedersen J.S."/>
            <person name="Pesole G."/>
            <person name="Phillippy A.M."/>
            <person name="Ponting C.P."/>
            <person name="Pop M."/>
            <person name="Porcelli D."/>
            <person name="Powell J.R."/>
            <person name="Prohaska S."/>
            <person name="Pruitt K."/>
            <person name="Puig M."/>
            <person name="Quesneville H."/>
            <person name="Ram K.R."/>
            <person name="Rand D."/>
            <person name="Rasmussen M.D."/>
            <person name="Reed L.K."/>
            <person name="Reenan R."/>
            <person name="Reily A."/>
            <person name="Remington K.A."/>
            <person name="Rieger T.T."/>
            <person name="Ritchie M.G."/>
            <person name="Robin C."/>
            <person name="Rogers Y.H."/>
            <person name="Rohde C."/>
            <person name="Rozas J."/>
            <person name="Rubenfield M.J."/>
            <person name="Ruiz A."/>
            <person name="Russo S."/>
            <person name="Salzberg S.L."/>
            <person name="Sanchez-Gracia A."/>
            <person name="Saranga D.J."/>
            <person name="Sato H."/>
            <person name="Schaeffer S.W."/>
            <person name="Schatz M.C."/>
            <person name="Schlenke T."/>
            <person name="Schwartz R."/>
            <person name="Segarra C."/>
            <person name="Singh R.S."/>
            <person name="Sirot L."/>
            <person name="Sirota M."/>
            <person name="Sisneros N.B."/>
            <person name="Smith C.D."/>
            <person name="Smith T.F."/>
            <person name="Spieth J."/>
            <person name="Stage D.E."/>
            <person name="Stark A."/>
            <person name="Stephan W."/>
            <person name="Strausberg R.L."/>
            <person name="Strempel S."/>
            <person name="Sturgill D."/>
            <person name="Sutton G."/>
            <person name="Sutton G.G."/>
            <person name="Tao W."/>
            <person name="Teichmann S."/>
            <person name="Tobari Y.N."/>
            <person name="Tomimura Y."/>
            <person name="Tsolas J.M."/>
            <person name="Valente V.L."/>
            <person name="Venter E."/>
            <person name="Venter J.C."/>
            <person name="Vicario S."/>
            <person name="Vieira F.G."/>
            <person name="Vilella A.J."/>
            <person name="Villasante A."/>
            <person name="Walenz B."/>
            <person name="Wang J."/>
            <person name="Wasserman M."/>
            <person name="Watts T."/>
            <person name="Wilson D."/>
            <person name="Wilson R.K."/>
            <person name="Wing R.A."/>
            <person name="Wolfner M.F."/>
            <person name="Wong A."/>
            <person name="Wong G.K."/>
            <person name="Wu C.I."/>
            <person name="Wu G."/>
            <person name="Yamamoto D."/>
            <person name="Yang H.P."/>
            <person name="Yang S.P."/>
            <person name="Yorke J.A."/>
            <person name="Yoshida K."/>
            <person name="Zdobnov E."/>
            <person name="Zhang P."/>
            <person name="Zhang Y."/>
            <person name="Zimin A.V."/>
            <person name="Baldwin J."/>
            <person name="Abdouelleil A."/>
            <person name="Abdulkadir J."/>
            <person name="Abebe A."/>
            <person name="Abera B."/>
            <person name="Abreu J."/>
            <person name="Acer S.C."/>
            <person name="Aftuck L."/>
            <person name="Alexander A."/>
            <person name="An P."/>
            <person name="Anderson E."/>
            <person name="Anderson S."/>
            <person name="Arachi H."/>
            <person name="Azer M."/>
            <person name="Bachantsang P."/>
            <person name="Barry A."/>
            <person name="Bayul T."/>
            <person name="Berlin A."/>
            <person name="Bessette D."/>
            <person name="Bloom T."/>
            <person name="Blye J."/>
            <person name="Boguslavskiy L."/>
            <person name="Bonnet C."/>
            <person name="Boukhgalter B."/>
            <person name="Bourzgui I."/>
            <person name="Brown A."/>
            <person name="Cahill P."/>
            <person name="Channer S."/>
            <person name="Cheshatsang Y."/>
            <person name="Chuda L."/>
            <person name="Citroen M."/>
            <person name="Collymore A."/>
            <person name="Cooke P."/>
            <person name="Costello M."/>
            <person name="D'Aco K."/>
            <person name="Daza R."/>
            <person name="De Haan G."/>
            <person name="DeGray S."/>
            <person name="DeMaso C."/>
            <person name="Dhargay N."/>
            <person name="Dooley K."/>
            <person name="Dooley E."/>
            <person name="Doricent M."/>
            <person name="Dorje P."/>
            <person name="Dorjee K."/>
            <person name="Dupes A."/>
            <person name="Elong R."/>
            <person name="Falk J."/>
            <person name="Farina A."/>
            <person name="Faro S."/>
            <person name="Ferguson D."/>
            <person name="Fisher S."/>
            <person name="Foley C.D."/>
            <person name="Franke A."/>
            <person name="Friedrich D."/>
            <person name="Gadbois L."/>
            <person name="Gearin G."/>
            <person name="Gearin C.R."/>
            <person name="Giannoukos G."/>
            <person name="Goode T."/>
            <person name="Graham J."/>
            <person name="Grandbois E."/>
            <person name="Grewal S."/>
            <person name="Gyaltsen K."/>
            <person name="Hafez N."/>
            <person name="Hagos B."/>
            <person name="Hall J."/>
            <person name="Henson C."/>
            <person name="Hollinger A."/>
            <person name="Honan T."/>
            <person name="Huard M.D."/>
            <person name="Hughes L."/>
            <person name="Hurhula B."/>
            <person name="Husby M.E."/>
            <person name="Kamat A."/>
            <person name="Kanga B."/>
            <person name="Kashin S."/>
            <person name="Khazanovich D."/>
            <person name="Kisner P."/>
            <person name="Lance K."/>
            <person name="Lara M."/>
            <person name="Lee W."/>
            <person name="Lennon N."/>
            <person name="Letendre F."/>
            <person name="LeVine R."/>
            <person name="Lipovsky A."/>
            <person name="Liu X."/>
            <person name="Liu J."/>
            <person name="Liu S."/>
            <person name="Lokyitsang T."/>
            <person name="Lokyitsang Y."/>
            <person name="Lubonja R."/>
            <person name="Lui A."/>
            <person name="MacDonald P."/>
            <person name="Magnisalis V."/>
            <person name="Maru K."/>
            <person name="Matthews C."/>
            <person name="McCusker W."/>
            <person name="McDonough S."/>
            <person name="Mehta T."/>
            <person name="Meldrim J."/>
            <person name="Meneus L."/>
            <person name="Mihai O."/>
            <person name="Mihalev A."/>
            <person name="Mihova T."/>
            <person name="Mittelman R."/>
            <person name="Mlenga V."/>
            <person name="Montmayeur A."/>
            <person name="Mulrain L."/>
            <person name="Navidi A."/>
            <person name="Naylor J."/>
            <person name="Negash T."/>
            <person name="Nguyen T."/>
            <person name="Nguyen N."/>
            <person name="Nicol R."/>
            <person name="Norbu C."/>
            <person name="Norbu N."/>
            <person name="Novod N."/>
            <person name="O'Neill B."/>
            <person name="Osman S."/>
            <person name="Markiewicz E."/>
            <person name="Oyono O.L."/>
            <person name="Patti C."/>
            <person name="Phunkhang P."/>
            <person name="Pierre F."/>
            <person name="Priest M."/>
            <person name="Raghuraman S."/>
            <person name="Rege F."/>
            <person name="Reyes R."/>
            <person name="Rise C."/>
            <person name="Rogov P."/>
            <person name="Ross K."/>
            <person name="Ryan E."/>
            <person name="Settipalli S."/>
            <person name="Shea T."/>
            <person name="Sherpa N."/>
            <person name="Shi L."/>
            <person name="Shih D."/>
            <person name="Sparrow T."/>
            <person name="Spaulding J."/>
            <person name="Stalker J."/>
            <person name="Stange-Thomann N."/>
            <person name="Stavropoulos S."/>
            <person name="Stone C."/>
            <person name="Strader C."/>
            <person name="Tesfaye S."/>
            <person name="Thomson T."/>
            <person name="Thoulutsang Y."/>
            <person name="Thoulutsang D."/>
            <person name="Topham K."/>
            <person name="Topping I."/>
            <person name="Tsamla T."/>
            <person name="Vassiliev H."/>
            <person name="Vo A."/>
            <person name="Wangchuk T."/>
            <person name="Wangdi T."/>
            <person name="Weiand M."/>
            <person name="Wilkinson J."/>
            <person name="Wilson A."/>
            <person name="Yadav S."/>
            <person name="Young G."/>
            <person name="Yu Q."/>
            <person name="Zembek L."/>
            <person name="Zhong D."/>
            <person name="Zimmer A."/>
            <person name="Zwirko Z."/>
            <person name="Jaffe D.B."/>
            <person name="Alvarez P."/>
            <person name="Brockman W."/>
            <person name="Butler J."/>
            <person name="Chin C."/>
            <person name="Gnerre S."/>
            <person name="Grabherr M."/>
            <person name="Kleber M."/>
            <person name="Mauceli E."/>
            <person name="MacCallum I."/>
        </authorList>
    </citation>
    <scope>NUCLEOTIDE SEQUENCE [LARGE SCALE GENOMIC DNA]</scope>
    <source>
        <strain evidence="15">Tucson 14030-0811.24</strain>
    </source>
</reference>
<feature type="signal peptide" evidence="12">
    <location>
        <begin position="1"/>
        <end position="21"/>
    </location>
</feature>
<proteinExistence type="inferred from homology"/>
<dbReference type="FunFam" id="2.40.10.10:FF:000120">
    <property type="entry name" value="Putative serine protease"/>
    <property type="match status" value="1"/>
</dbReference>
<evidence type="ECO:0000256" key="9">
    <source>
        <dbReference type="ARBA" id="ARBA00052079"/>
    </source>
</evidence>
<evidence type="ECO:0000259" key="13">
    <source>
        <dbReference type="PROSITE" id="PS50240"/>
    </source>
</evidence>
<dbReference type="STRING" id="7260.B4NFI2"/>
<feature type="chain" id="PRO_5006458398" description="limulus clotting factor C" evidence="12">
    <location>
        <begin position="22"/>
        <end position="308"/>
    </location>
</feature>
<evidence type="ECO:0000256" key="2">
    <source>
        <dbReference type="ARBA" id="ARBA00022670"/>
    </source>
</evidence>
<dbReference type="InterPro" id="IPR001314">
    <property type="entry name" value="Peptidase_S1A"/>
</dbReference>
<keyword evidence="7" id="KW-1015">Disulfide bond</keyword>
<dbReference type="SMART" id="SM00020">
    <property type="entry name" value="Tryp_SPc"/>
    <property type="match status" value="1"/>
</dbReference>
<evidence type="ECO:0000256" key="8">
    <source>
        <dbReference type="ARBA" id="ARBA00024195"/>
    </source>
</evidence>
<dbReference type="MEROPS" id="S01.203"/>
<sequence length="308" mass="34592">MKLLLLCFICLDLLRNLYVLAYPQRVWPDRYSARKRILHNLLPFPPNCGADSTSDKIYNGNDTAIDEFSWMVILVYVDRKGNRHFDCGGSLINNLYVLTAAHCVIETEERRLVNVRVGEYDMSKPIDCVRGVCNPAIVEVQVKESILHPQYDDDNENLHHDIALLRLNQSIELNQYVQPVCLPITKASPPILPGEFLVVSGWGCTLQNQPSNIKQRLSVGANDHQTCVERFASAGNTLIPSQICAGGEFLHDSCKGDSGGPLMRQGYQGVWYQEGVVSFGKGCGLRGWPGIYTRVAHYTNWIQDTIRP</sequence>
<evidence type="ECO:0000256" key="4">
    <source>
        <dbReference type="ARBA" id="ARBA00022801"/>
    </source>
</evidence>
<dbReference type="PROSITE" id="PS50240">
    <property type="entry name" value="TRYPSIN_DOM"/>
    <property type="match status" value="1"/>
</dbReference>
<evidence type="ECO:0000256" key="6">
    <source>
        <dbReference type="ARBA" id="ARBA00022825"/>
    </source>
</evidence>
<dbReference type="PROSITE" id="PS00134">
    <property type="entry name" value="TRYPSIN_HIS"/>
    <property type="match status" value="1"/>
</dbReference>
<accession>B4NFI2</accession>
<evidence type="ECO:0000256" key="1">
    <source>
        <dbReference type="ARBA" id="ARBA00022659"/>
    </source>
</evidence>
<dbReference type="InterPro" id="IPR033116">
    <property type="entry name" value="TRYPSIN_SER"/>
</dbReference>
<keyword evidence="2 11" id="KW-0645">Protease</keyword>
<comment type="similarity">
    <text evidence="8">Belongs to the peptidase S1 family. CLIP subfamily.</text>
</comment>
<dbReference type="InterPro" id="IPR018114">
    <property type="entry name" value="TRYPSIN_HIS"/>
</dbReference>
<keyword evidence="15" id="KW-1185">Reference proteome</keyword>
<dbReference type="OrthoDB" id="9028152at2759"/>
<dbReference type="AlphaFoldDB" id="B4NFI2"/>
<dbReference type="GO" id="GO:0006508">
    <property type="term" value="P:proteolysis"/>
    <property type="evidence" value="ECO:0007669"/>
    <property type="project" value="UniProtKB-KW"/>
</dbReference>
<dbReference type="InterPro" id="IPR051487">
    <property type="entry name" value="Ser/Thr_Proteases_Immune/Dev"/>
</dbReference>
<evidence type="ECO:0000256" key="12">
    <source>
        <dbReference type="SAM" id="SignalP"/>
    </source>
</evidence>
<evidence type="ECO:0000313" key="14">
    <source>
        <dbReference type="EMBL" id="EDW83049.2"/>
    </source>
</evidence>
<comment type="catalytic activity">
    <reaction evidence="9">
        <text>Selective cleavage of 103-Arg-|-Ser-104 and 124-Ile-|-Ile-125 bonds in Limulus clotting factor B to form activated factor B. Cleavage of -Pro-Arg-|-Xaa- bonds in synthetic substrates.</text>
        <dbReference type="EC" id="3.4.21.84"/>
    </reaction>
</comment>
<dbReference type="Gene3D" id="2.40.10.10">
    <property type="entry name" value="Trypsin-like serine proteases"/>
    <property type="match status" value="2"/>
</dbReference>
<dbReference type="CDD" id="cd00190">
    <property type="entry name" value="Tryp_SPc"/>
    <property type="match status" value="1"/>
</dbReference>